<protein>
    <recommendedName>
        <fullName evidence="4">CSN8/PSMD8/EIF3K domain-containing protein</fullName>
    </recommendedName>
</protein>
<reference evidence="2 3" key="1">
    <citation type="journal article" date="2012" name="Genome Biol.">
        <title>Genome and low-iron response of an oceanic diatom adapted to chronic iron limitation.</title>
        <authorList>
            <person name="Lommer M."/>
            <person name="Specht M."/>
            <person name="Roy A.S."/>
            <person name="Kraemer L."/>
            <person name="Andreson R."/>
            <person name="Gutowska M.A."/>
            <person name="Wolf J."/>
            <person name="Bergner S.V."/>
            <person name="Schilhabel M.B."/>
            <person name="Klostermeier U.C."/>
            <person name="Beiko R.G."/>
            <person name="Rosenstiel P."/>
            <person name="Hippler M."/>
            <person name="Laroche J."/>
        </authorList>
    </citation>
    <scope>NUCLEOTIDE SEQUENCE [LARGE SCALE GENOMIC DNA]</scope>
    <source>
        <strain evidence="2 3">CCMP1005</strain>
    </source>
</reference>
<sequence length="268" mass="28540">MRPPVDFLASVLPRQNGSSSAATAKSEEGVGDAAGGAEPHVLVTQMALLLYLGEYSHARHLWRRNAVPSVTPPSSDCLQLAQLWQAAKYCFLWSTGGIHALASGAMPSPSSAPPSSGQEADSMQVEGQGASNQQDAAAAESEALPYSTMALRALHSCTTSAETQPLATYSKELLGVFRQRVNRSLRKGFAKISSKDFYLRMNLDPGTAEITDYGWKSVEGGYLVSDGDIPLEPDILEGLEDTKAAGDEGNQIGKLTDIVMFLESKMSA</sequence>
<dbReference type="eggNOG" id="KOG0167">
    <property type="taxonomic scope" value="Eukaryota"/>
</dbReference>
<feature type="region of interest" description="Disordered" evidence="1">
    <location>
        <begin position="104"/>
        <end position="139"/>
    </location>
</feature>
<gene>
    <name evidence="2" type="ORF">THAOC_08215</name>
</gene>
<evidence type="ECO:0000313" key="3">
    <source>
        <dbReference type="Proteomes" id="UP000266841"/>
    </source>
</evidence>
<feature type="compositionally biased region" description="Low complexity" evidence="1">
    <location>
        <begin position="104"/>
        <end position="116"/>
    </location>
</feature>
<dbReference type="Proteomes" id="UP000266841">
    <property type="component" value="Unassembled WGS sequence"/>
</dbReference>
<name>K0SYE8_THAOC</name>
<organism evidence="2 3">
    <name type="scientific">Thalassiosira oceanica</name>
    <name type="common">Marine diatom</name>
    <dbReference type="NCBI Taxonomy" id="159749"/>
    <lineage>
        <taxon>Eukaryota</taxon>
        <taxon>Sar</taxon>
        <taxon>Stramenopiles</taxon>
        <taxon>Ochrophyta</taxon>
        <taxon>Bacillariophyta</taxon>
        <taxon>Coscinodiscophyceae</taxon>
        <taxon>Thalassiosirophycidae</taxon>
        <taxon>Thalassiosirales</taxon>
        <taxon>Thalassiosiraceae</taxon>
        <taxon>Thalassiosira</taxon>
    </lineage>
</organism>
<dbReference type="EMBL" id="AGNL01008554">
    <property type="protein sequence ID" value="EJK70430.1"/>
    <property type="molecule type" value="Genomic_DNA"/>
</dbReference>
<evidence type="ECO:0000313" key="2">
    <source>
        <dbReference type="EMBL" id="EJK70430.1"/>
    </source>
</evidence>
<comment type="caution">
    <text evidence="2">The sequence shown here is derived from an EMBL/GenBank/DDBJ whole genome shotgun (WGS) entry which is preliminary data.</text>
</comment>
<evidence type="ECO:0000256" key="1">
    <source>
        <dbReference type="SAM" id="MobiDB-lite"/>
    </source>
</evidence>
<dbReference type="AlphaFoldDB" id="K0SYE8"/>
<dbReference type="OrthoDB" id="20916at2836"/>
<keyword evidence="3" id="KW-1185">Reference proteome</keyword>
<evidence type="ECO:0008006" key="4">
    <source>
        <dbReference type="Google" id="ProtNLM"/>
    </source>
</evidence>
<proteinExistence type="predicted"/>
<accession>K0SYE8</accession>